<accession>A0ACB8CXI9</accession>
<dbReference type="Proteomes" id="UP000821865">
    <property type="component" value="Chromosome 4"/>
</dbReference>
<proteinExistence type="predicted"/>
<evidence type="ECO:0000313" key="2">
    <source>
        <dbReference type="Proteomes" id="UP000821865"/>
    </source>
</evidence>
<protein>
    <submittedName>
        <fullName evidence="1">Uncharacterized protein</fullName>
    </submittedName>
</protein>
<evidence type="ECO:0000313" key="1">
    <source>
        <dbReference type="EMBL" id="KAH7953935.1"/>
    </source>
</evidence>
<sequence>MDVPSLEAVENEFPEVGQGGRFRPKECTSRHRVAILVPYRNRSKHLKLFIYNIHKVLSRQQIDYGIFVIEQGDAAGFNRAKLLNVGYVESTALYDYQCFVFHDVDMVPLDDRNVYTCPEQPRHMSVNVNNKSTVYYSYFFGGVSAVNKQQMLRVNGYSNKYWGWGAEDDDMAYRRVLLQSKLGRDQTSLRNVQNAPTQ</sequence>
<name>A0ACB8CXI9_DERSI</name>
<gene>
    <name evidence="1" type="ORF">HPB49_014354</name>
</gene>
<dbReference type="EMBL" id="CM023473">
    <property type="protein sequence ID" value="KAH7953935.1"/>
    <property type="molecule type" value="Genomic_DNA"/>
</dbReference>
<reference evidence="1" key="1">
    <citation type="submission" date="2020-05" db="EMBL/GenBank/DDBJ databases">
        <title>Large-scale comparative analyses of tick genomes elucidate their genetic diversity and vector capacities.</title>
        <authorList>
            <person name="Jia N."/>
            <person name="Wang J."/>
            <person name="Shi W."/>
            <person name="Du L."/>
            <person name="Sun Y."/>
            <person name="Zhan W."/>
            <person name="Jiang J."/>
            <person name="Wang Q."/>
            <person name="Zhang B."/>
            <person name="Ji P."/>
            <person name="Sakyi L.B."/>
            <person name="Cui X."/>
            <person name="Yuan T."/>
            <person name="Jiang B."/>
            <person name="Yang W."/>
            <person name="Lam T.T.-Y."/>
            <person name="Chang Q."/>
            <person name="Ding S."/>
            <person name="Wang X."/>
            <person name="Zhu J."/>
            <person name="Ruan X."/>
            <person name="Zhao L."/>
            <person name="Wei J."/>
            <person name="Que T."/>
            <person name="Du C."/>
            <person name="Cheng J."/>
            <person name="Dai P."/>
            <person name="Han X."/>
            <person name="Huang E."/>
            <person name="Gao Y."/>
            <person name="Liu J."/>
            <person name="Shao H."/>
            <person name="Ye R."/>
            <person name="Li L."/>
            <person name="Wei W."/>
            <person name="Wang X."/>
            <person name="Wang C."/>
            <person name="Yang T."/>
            <person name="Huo Q."/>
            <person name="Li W."/>
            <person name="Guo W."/>
            <person name="Chen H."/>
            <person name="Zhou L."/>
            <person name="Ni X."/>
            <person name="Tian J."/>
            <person name="Zhou Y."/>
            <person name="Sheng Y."/>
            <person name="Liu T."/>
            <person name="Pan Y."/>
            <person name="Xia L."/>
            <person name="Li J."/>
            <person name="Zhao F."/>
            <person name="Cao W."/>
        </authorList>
    </citation>
    <scope>NUCLEOTIDE SEQUENCE</scope>
    <source>
        <strain evidence="1">Dsil-2018</strain>
    </source>
</reference>
<comment type="caution">
    <text evidence="1">The sequence shown here is derived from an EMBL/GenBank/DDBJ whole genome shotgun (WGS) entry which is preliminary data.</text>
</comment>
<keyword evidence="2" id="KW-1185">Reference proteome</keyword>
<organism evidence="1 2">
    <name type="scientific">Dermacentor silvarum</name>
    <name type="common">Tick</name>
    <dbReference type="NCBI Taxonomy" id="543639"/>
    <lineage>
        <taxon>Eukaryota</taxon>
        <taxon>Metazoa</taxon>
        <taxon>Ecdysozoa</taxon>
        <taxon>Arthropoda</taxon>
        <taxon>Chelicerata</taxon>
        <taxon>Arachnida</taxon>
        <taxon>Acari</taxon>
        <taxon>Parasitiformes</taxon>
        <taxon>Ixodida</taxon>
        <taxon>Ixodoidea</taxon>
        <taxon>Ixodidae</taxon>
        <taxon>Rhipicephalinae</taxon>
        <taxon>Dermacentor</taxon>
    </lineage>
</organism>